<dbReference type="AlphaFoldDB" id="A0A4R6J0L6"/>
<dbReference type="GO" id="GO:0006780">
    <property type="term" value="P:uroporphyrinogen III biosynthetic process"/>
    <property type="evidence" value="ECO:0007669"/>
    <property type="project" value="InterPro"/>
</dbReference>
<dbReference type="Gene3D" id="3.40.50.10090">
    <property type="match status" value="2"/>
</dbReference>
<name>A0A4R6J0L6_9BACT</name>
<evidence type="ECO:0000313" key="2">
    <source>
        <dbReference type="EMBL" id="TDO28749.1"/>
    </source>
</evidence>
<dbReference type="Pfam" id="PF02602">
    <property type="entry name" value="HEM4"/>
    <property type="match status" value="1"/>
</dbReference>
<gene>
    <name evidence="2" type="ORF">BC659_0829</name>
</gene>
<organism evidence="2 3">
    <name type="scientific">Sediminibacterium goheungense</name>
    <dbReference type="NCBI Taxonomy" id="1086393"/>
    <lineage>
        <taxon>Bacteria</taxon>
        <taxon>Pseudomonadati</taxon>
        <taxon>Bacteroidota</taxon>
        <taxon>Chitinophagia</taxon>
        <taxon>Chitinophagales</taxon>
        <taxon>Chitinophagaceae</taxon>
        <taxon>Sediminibacterium</taxon>
    </lineage>
</organism>
<dbReference type="PANTHER" id="PTHR12390">
    <property type="entry name" value="UROPORPHYRINOGEN III SYNTHASE"/>
    <property type="match status" value="1"/>
</dbReference>
<accession>A0A4R6J0L6</accession>
<dbReference type="InterPro" id="IPR003754">
    <property type="entry name" value="4pyrrol_synth_uPrphyn_synth"/>
</dbReference>
<feature type="domain" description="Tetrapyrrole biosynthesis uroporphyrinogen III synthase" evidence="1">
    <location>
        <begin position="20"/>
        <end position="224"/>
    </location>
</feature>
<proteinExistence type="predicted"/>
<dbReference type="GO" id="GO:0005829">
    <property type="term" value="C:cytosol"/>
    <property type="evidence" value="ECO:0007669"/>
    <property type="project" value="TreeGrafter"/>
</dbReference>
<evidence type="ECO:0000259" key="1">
    <source>
        <dbReference type="Pfam" id="PF02602"/>
    </source>
</evidence>
<comment type="caution">
    <text evidence="2">The sequence shown here is derived from an EMBL/GenBank/DDBJ whole genome shotgun (WGS) entry which is preliminary data.</text>
</comment>
<reference evidence="2 3" key="1">
    <citation type="submission" date="2019-03" db="EMBL/GenBank/DDBJ databases">
        <title>Genomic Encyclopedia of Archaeal and Bacterial Type Strains, Phase II (KMG-II): from individual species to whole genera.</title>
        <authorList>
            <person name="Goeker M."/>
        </authorList>
    </citation>
    <scope>NUCLEOTIDE SEQUENCE [LARGE SCALE GENOMIC DNA]</scope>
    <source>
        <strain evidence="2 3">DSM 28323</strain>
    </source>
</reference>
<dbReference type="CDD" id="cd06578">
    <property type="entry name" value="HemD"/>
    <property type="match status" value="1"/>
</dbReference>
<dbReference type="Proteomes" id="UP000295741">
    <property type="component" value="Unassembled WGS sequence"/>
</dbReference>
<dbReference type="GO" id="GO:0004852">
    <property type="term" value="F:uroporphyrinogen-III synthase activity"/>
    <property type="evidence" value="ECO:0007669"/>
    <property type="project" value="InterPro"/>
</dbReference>
<dbReference type="EMBL" id="SNWP01000010">
    <property type="protein sequence ID" value="TDO28749.1"/>
    <property type="molecule type" value="Genomic_DNA"/>
</dbReference>
<evidence type="ECO:0000313" key="3">
    <source>
        <dbReference type="Proteomes" id="UP000295741"/>
    </source>
</evidence>
<dbReference type="SUPFAM" id="SSF69618">
    <property type="entry name" value="HemD-like"/>
    <property type="match status" value="1"/>
</dbReference>
<keyword evidence="3" id="KW-1185">Reference proteome</keyword>
<sequence>MPADISILCTRPVKPTLVDEAVENGIQLEVIPVIDTEPIQDIDIQQEVEQTALQYATVVFTSMNAVESVITMLDHQVPEWNIYCMGNTTAQIIREYFGETSIAGTGLDASDLAEAIIESGETEEVVFFCGDQRRDELPGKLNHAGITVNEVVVYRTIPLHKKIEKEYQAILFFSPSAVDSYFKLNKAAEQTVFFAIGQTTAMAIKKYSNNKTIIANTPGKDELVRKAIYHFSE</sequence>
<dbReference type="InterPro" id="IPR036108">
    <property type="entry name" value="4pyrrol_syn_uPrphyn_synt_sf"/>
</dbReference>
<dbReference type="PANTHER" id="PTHR12390:SF0">
    <property type="entry name" value="UROPORPHYRINOGEN-III SYNTHASE"/>
    <property type="match status" value="1"/>
</dbReference>
<dbReference type="InterPro" id="IPR039793">
    <property type="entry name" value="UROS/Hem4"/>
</dbReference>
<protein>
    <submittedName>
        <fullName evidence="2">Uroporphyrinogen-III synthase</fullName>
    </submittedName>
</protein>